<name>A0A8C0J726_CHEAB</name>
<dbReference type="Proteomes" id="UP000694404">
    <property type="component" value="Unplaced"/>
</dbReference>
<proteinExistence type="predicted"/>
<evidence type="ECO:0000313" key="2">
    <source>
        <dbReference type="Proteomes" id="UP000694404"/>
    </source>
</evidence>
<accession>A0A8C0J726</accession>
<evidence type="ECO:0000313" key="1">
    <source>
        <dbReference type="Ensembl" id="ENSCABP00000028135.1"/>
    </source>
</evidence>
<protein>
    <submittedName>
        <fullName evidence="1">Uncharacterized protein</fullName>
    </submittedName>
</protein>
<organism evidence="1 2">
    <name type="scientific">Chelonoidis abingdonii</name>
    <name type="common">Abingdon island giant tortoise</name>
    <name type="synonym">Testudo abingdonii</name>
    <dbReference type="NCBI Taxonomy" id="106734"/>
    <lineage>
        <taxon>Eukaryota</taxon>
        <taxon>Metazoa</taxon>
        <taxon>Chordata</taxon>
        <taxon>Craniata</taxon>
        <taxon>Vertebrata</taxon>
        <taxon>Euteleostomi</taxon>
        <taxon>Archelosauria</taxon>
        <taxon>Testudinata</taxon>
        <taxon>Testudines</taxon>
        <taxon>Cryptodira</taxon>
        <taxon>Durocryptodira</taxon>
        <taxon>Testudinoidea</taxon>
        <taxon>Testudinidae</taxon>
        <taxon>Chelonoidis</taxon>
    </lineage>
</organism>
<reference evidence="1" key="1">
    <citation type="submission" date="2025-08" db="UniProtKB">
        <authorList>
            <consortium name="Ensembl"/>
        </authorList>
    </citation>
    <scope>IDENTIFICATION</scope>
</reference>
<reference evidence="1" key="2">
    <citation type="submission" date="2025-09" db="UniProtKB">
        <authorList>
            <consortium name="Ensembl"/>
        </authorList>
    </citation>
    <scope>IDENTIFICATION</scope>
</reference>
<dbReference type="Ensembl" id="ENSCABT00000030830.1">
    <property type="protein sequence ID" value="ENSCABP00000028135.1"/>
    <property type="gene ID" value="ENSCABG00000020678.1"/>
</dbReference>
<dbReference type="AlphaFoldDB" id="A0A8C0J726"/>
<sequence length="72" mass="7833">GQAGYPPSSAWLLESCWNLPLWYWNLIGVMCCSLEPLSNPPASASQVGGITGAHHHAQLAEYCRFGWTSPSE</sequence>
<keyword evidence="2" id="KW-1185">Reference proteome</keyword>